<protein>
    <recommendedName>
        <fullName evidence="6">SURF1-like protein</fullName>
    </recommendedName>
</protein>
<dbReference type="OrthoDB" id="9789940at2"/>
<accession>A0A5B8CU14</accession>
<keyword evidence="5 6" id="KW-0472">Membrane</keyword>
<organism evidence="7 8">
    <name type="scientific">Methylophilus medardicus</name>
    <dbReference type="NCBI Taxonomy" id="2588534"/>
    <lineage>
        <taxon>Bacteria</taxon>
        <taxon>Pseudomonadati</taxon>
        <taxon>Pseudomonadota</taxon>
        <taxon>Betaproteobacteria</taxon>
        <taxon>Nitrosomonadales</taxon>
        <taxon>Methylophilaceae</taxon>
        <taxon>Methylophilus</taxon>
    </lineage>
</organism>
<evidence type="ECO:0000256" key="6">
    <source>
        <dbReference type="RuleBase" id="RU363076"/>
    </source>
</evidence>
<comment type="subcellular location">
    <subcellularLocation>
        <location evidence="6">Cell membrane</location>
        <topology evidence="6">Multi-pass membrane protein</topology>
    </subcellularLocation>
    <subcellularLocation>
        <location evidence="1">Membrane</location>
    </subcellularLocation>
</comment>
<evidence type="ECO:0000313" key="7">
    <source>
        <dbReference type="EMBL" id="QDC44804.1"/>
    </source>
</evidence>
<proteinExistence type="inferred from homology"/>
<keyword evidence="3 6" id="KW-0812">Transmembrane</keyword>
<feature type="transmembrane region" description="Helical" evidence="6">
    <location>
        <begin position="217"/>
        <end position="237"/>
    </location>
</feature>
<dbReference type="CDD" id="cd06662">
    <property type="entry name" value="SURF1"/>
    <property type="match status" value="1"/>
</dbReference>
<dbReference type="PANTHER" id="PTHR23427:SF2">
    <property type="entry name" value="SURFEIT LOCUS PROTEIN 1"/>
    <property type="match status" value="1"/>
</dbReference>
<evidence type="ECO:0000313" key="8">
    <source>
        <dbReference type="Proteomes" id="UP000311008"/>
    </source>
</evidence>
<reference evidence="8" key="1">
    <citation type="journal article" date="2019" name="ISME J.">
        <title>Evolution in action: habitat transition from sediment to the pelagial leads to genome streamlining in Methylophilaceae.</title>
        <authorList>
            <person name="Salcher M."/>
            <person name="Schaefle D."/>
            <person name="Kaspar M."/>
            <person name="Neuenschwander S.M."/>
            <person name="Ghai R."/>
        </authorList>
    </citation>
    <scope>NUCLEOTIDE SEQUENCE [LARGE SCALE GENOMIC DNA]</scope>
    <source>
        <strain evidence="8">MMS-M-51</strain>
    </source>
</reference>
<gene>
    <name evidence="7" type="ORF">FIU01_09915</name>
</gene>
<keyword evidence="6" id="KW-1003">Cell membrane</keyword>
<name>A0A5B8CU14_9PROT</name>
<dbReference type="PANTHER" id="PTHR23427">
    <property type="entry name" value="SURFEIT LOCUS PROTEIN"/>
    <property type="match status" value="1"/>
</dbReference>
<sequence>MQIPLGMYVVRVRWLVVCVMVVAIWSCVRLGLWQWHKAEQKQAITRALTHHAGAIQLQASDLDSNAKVDALHLQTVSLKGMYLPQFNFFLDNQLAEGRAGFHVLTPFLLQDKTHVVWVNRGWIAGFVDHQKIPHIDTSSSEQLITGLFWKQTKTGFRLDKPAETWQTVQPVIDFAYLRQHVPYIFSDVVLKLDPASAEGYLREWDVPTGQVEKHLSYAYQWFGFALATVAIGLYQMIEKRV</sequence>
<dbReference type="RefSeq" id="WP_140004134.1">
    <property type="nucleotide sequence ID" value="NZ_CP040946.1"/>
</dbReference>
<keyword evidence="8" id="KW-1185">Reference proteome</keyword>
<evidence type="ECO:0000256" key="1">
    <source>
        <dbReference type="ARBA" id="ARBA00004370"/>
    </source>
</evidence>
<evidence type="ECO:0000256" key="3">
    <source>
        <dbReference type="ARBA" id="ARBA00022692"/>
    </source>
</evidence>
<dbReference type="AlphaFoldDB" id="A0A5B8CU14"/>
<dbReference type="KEGG" id="mmec:FIU01_09915"/>
<comment type="similarity">
    <text evidence="2 6">Belongs to the SURF1 family.</text>
</comment>
<dbReference type="PROSITE" id="PS50895">
    <property type="entry name" value="SURF1"/>
    <property type="match status" value="1"/>
</dbReference>
<dbReference type="Pfam" id="PF02104">
    <property type="entry name" value="SURF1"/>
    <property type="match status" value="1"/>
</dbReference>
<dbReference type="InterPro" id="IPR045214">
    <property type="entry name" value="Surf1/Surf4"/>
</dbReference>
<evidence type="ECO:0000256" key="5">
    <source>
        <dbReference type="ARBA" id="ARBA00023136"/>
    </source>
</evidence>
<feature type="transmembrane region" description="Helical" evidence="6">
    <location>
        <begin position="12"/>
        <end position="32"/>
    </location>
</feature>
<dbReference type="EMBL" id="CP040946">
    <property type="protein sequence ID" value="QDC44804.1"/>
    <property type="molecule type" value="Genomic_DNA"/>
</dbReference>
<keyword evidence="4 6" id="KW-1133">Transmembrane helix</keyword>
<dbReference type="GO" id="GO:0005886">
    <property type="term" value="C:plasma membrane"/>
    <property type="evidence" value="ECO:0007669"/>
    <property type="project" value="UniProtKB-SubCell"/>
</dbReference>
<dbReference type="Proteomes" id="UP000311008">
    <property type="component" value="Chromosome"/>
</dbReference>
<dbReference type="InterPro" id="IPR002994">
    <property type="entry name" value="Surf1/Shy1"/>
</dbReference>
<evidence type="ECO:0000256" key="4">
    <source>
        <dbReference type="ARBA" id="ARBA00022989"/>
    </source>
</evidence>
<evidence type="ECO:0000256" key="2">
    <source>
        <dbReference type="ARBA" id="ARBA00007165"/>
    </source>
</evidence>